<dbReference type="InterPro" id="IPR036922">
    <property type="entry name" value="Rieske_2Fe-2S_sf"/>
</dbReference>
<dbReference type="AlphaFoldDB" id="A0A9D1KLK8"/>
<feature type="region of interest" description="Disordered" evidence="10">
    <location>
        <begin position="106"/>
        <end position="131"/>
    </location>
</feature>
<evidence type="ECO:0000256" key="6">
    <source>
        <dbReference type="ARBA" id="ARBA00023014"/>
    </source>
</evidence>
<dbReference type="CDD" id="cd03467">
    <property type="entry name" value="Rieske"/>
    <property type="match status" value="1"/>
</dbReference>
<dbReference type="Pfam" id="PF00355">
    <property type="entry name" value="Rieske"/>
    <property type="match status" value="1"/>
</dbReference>
<evidence type="ECO:0000256" key="5">
    <source>
        <dbReference type="ARBA" id="ARBA00023004"/>
    </source>
</evidence>
<evidence type="ECO:0000256" key="7">
    <source>
        <dbReference type="ARBA" id="ARBA00023157"/>
    </source>
</evidence>
<comment type="cofactor">
    <cofactor evidence="9">
        <name>[2Fe-2S] cluster</name>
        <dbReference type="ChEBI" id="CHEBI:190135"/>
    </cofactor>
</comment>
<evidence type="ECO:0000256" key="11">
    <source>
        <dbReference type="SAM" id="SignalP"/>
    </source>
</evidence>
<keyword evidence="6" id="KW-0411">Iron-sulfur</keyword>
<dbReference type="GO" id="GO:0004497">
    <property type="term" value="F:monooxygenase activity"/>
    <property type="evidence" value="ECO:0007669"/>
    <property type="project" value="UniProtKB-ARBA"/>
</dbReference>
<dbReference type="SUPFAM" id="SSF50022">
    <property type="entry name" value="ISP domain"/>
    <property type="match status" value="1"/>
</dbReference>
<evidence type="ECO:0000313" key="14">
    <source>
        <dbReference type="Proteomes" id="UP000886842"/>
    </source>
</evidence>
<dbReference type="GO" id="GO:0016020">
    <property type="term" value="C:membrane"/>
    <property type="evidence" value="ECO:0007669"/>
    <property type="project" value="InterPro"/>
</dbReference>
<gene>
    <name evidence="13" type="ORF">IAA98_04090</name>
</gene>
<dbReference type="InterPro" id="IPR005805">
    <property type="entry name" value="Rieske_Fe-S_prot_C"/>
</dbReference>
<dbReference type="GO" id="GO:0016705">
    <property type="term" value="F:oxidoreductase activity, acting on paired donors, with incorporation or reduction of molecular oxygen"/>
    <property type="evidence" value="ECO:0007669"/>
    <property type="project" value="UniProtKB-ARBA"/>
</dbReference>
<dbReference type="InterPro" id="IPR017941">
    <property type="entry name" value="Rieske_2Fe-2S"/>
</dbReference>
<protein>
    <recommendedName>
        <fullName evidence="2">Cytochrome bc1 complex Rieske iron-sulfur subunit</fullName>
    </recommendedName>
    <alternativeName>
        <fullName evidence="8">Cytochrome bc1 reductase complex subunit QcrA</fullName>
    </alternativeName>
</protein>
<evidence type="ECO:0000256" key="3">
    <source>
        <dbReference type="ARBA" id="ARBA00022714"/>
    </source>
</evidence>
<dbReference type="InterPro" id="IPR006311">
    <property type="entry name" value="TAT_signal"/>
</dbReference>
<feature type="signal peptide" evidence="11">
    <location>
        <begin position="1"/>
        <end position="17"/>
    </location>
</feature>
<evidence type="ECO:0000259" key="12">
    <source>
        <dbReference type="PROSITE" id="PS51296"/>
    </source>
</evidence>
<evidence type="ECO:0000256" key="8">
    <source>
        <dbReference type="ARBA" id="ARBA00029586"/>
    </source>
</evidence>
<proteinExistence type="predicted"/>
<organism evidence="13 14">
    <name type="scientific">Candidatus Avipropionibacterium avicola</name>
    <dbReference type="NCBI Taxonomy" id="2840701"/>
    <lineage>
        <taxon>Bacteria</taxon>
        <taxon>Bacillati</taxon>
        <taxon>Actinomycetota</taxon>
        <taxon>Actinomycetes</taxon>
        <taxon>Propionibacteriales</taxon>
        <taxon>Propionibacteriaceae</taxon>
        <taxon>Propionibacteriaceae incertae sedis</taxon>
        <taxon>Candidatus Avipropionibacterium</taxon>
    </lineage>
</organism>
<dbReference type="PROSITE" id="PS51257">
    <property type="entry name" value="PROKAR_LIPOPROTEIN"/>
    <property type="match status" value="1"/>
</dbReference>
<dbReference type="GO" id="GO:0046872">
    <property type="term" value="F:metal ion binding"/>
    <property type="evidence" value="ECO:0007669"/>
    <property type="project" value="UniProtKB-KW"/>
</dbReference>
<dbReference type="FunFam" id="2.102.10.10:FF:000016">
    <property type="entry name" value="Nitrite reductase/ring-hydroxylating ferredoxin subunit"/>
    <property type="match status" value="1"/>
</dbReference>
<evidence type="ECO:0000256" key="9">
    <source>
        <dbReference type="ARBA" id="ARBA00034078"/>
    </source>
</evidence>
<comment type="function">
    <text evidence="1">Iron-sulfur subunit of the cytochrome bc1 complex, an essential component of the respiratory electron transport chain required for ATP synthesis. The bc1 complex catalyzes the oxidation of menaquinol and the reduction of cytochrome c in the respiratory chain. The bc1 complex operates through a Q-cycle mechanism that couples electron transfer to generation of the proton gradient that drives ATP synthesis.</text>
</comment>
<keyword evidence="11" id="KW-0732">Signal</keyword>
<dbReference type="Gene3D" id="2.102.10.10">
    <property type="entry name" value="Rieske [2Fe-2S] iron-sulphur domain"/>
    <property type="match status" value="1"/>
</dbReference>
<keyword evidence="5" id="KW-0408">Iron</keyword>
<dbReference type="PANTHER" id="PTHR10134">
    <property type="entry name" value="CYTOCHROME B-C1 COMPLEX SUBUNIT RIESKE, MITOCHONDRIAL"/>
    <property type="match status" value="1"/>
</dbReference>
<name>A0A9D1KLK8_9ACTN</name>
<keyword evidence="4" id="KW-0479">Metal-binding</keyword>
<evidence type="ECO:0000256" key="4">
    <source>
        <dbReference type="ARBA" id="ARBA00022723"/>
    </source>
</evidence>
<feature type="chain" id="PRO_5038801555" description="Cytochrome bc1 complex Rieske iron-sulfur subunit" evidence="11">
    <location>
        <begin position="18"/>
        <end position="131"/>
    </location>
</feature>
<evidence type="ECO:0000256" key="2">
    <source>
        <dbReference type="ARBA" id="ARBA00015816"/>
    </source>
</evidence>
<keyword evidence="7" id="KW-1015">Disulfide bond</keyword>
<evidence type="ECO:0000313" key="13">
    <source>
        <dbReference type="EMBL" id="HIT74745.1"/>
    </source>
</evidence>
<keyword evidence="3" id="KW-0001">2Fe-2S</keyword>
<dbReference type="GO" id="GO:0051537">
    <property type="term" value="F:2 iron, 2 sulfur cluster binding"/>
    <property type="evidence" value="ECO:0007669"/>
    <property type="project" value="UniProtKB-KW"/>
</dbReference>
<reference evidence="13" key="1">
    <citation type="submission" date="2020-10" db="EMBL/GenBank/DDBJ databases">
        <authorList>
            <person name="Gilroy R."/>
        </authorList>
    </citation>
    <scope>NUCLEOTIDE SEQUENCE</scope>
    <source>
        <strain evidence="13">ChiGjej1B1-24693</strain>
    </source>
</reference>
<dbReference type="Proteomes" id="UP000886842">
    <property type="component" value="Unassembled WGS sequence"/>
</dbReference>
<dbReference type="EMBL" id="DVLP01000119">
    <property type="protein sequence ID" value="HIT74745.1"/>
    <property type="molecule type" value="Genomic_DNA"/>
</dbReference>
<evidence type="ECO:0000256" key="10">
    <source>
        <dbReference type="SAM" id="MobiDB-lite"/>
    </source>
</evidence>
<dbReference type="PROSITE" id="PS51296">
    <property type="entry name" value="RIESKE"/>
    <property type="match status" value="1"/>
</dbReference>
<accession>A0A9D1KLK8</accession>
<feature type="domain" description="Rieske" evidence="12">
    <location>
        <begin position="38"/>
        <end position="130"/>
    </location>
</feature>
<dbReference type="InterPro" id="IPR014349">
    <property type="entry name" value="Rieske_Fe-S_prot"/>
</dbReference>
<dbReference type="PRINTS" id="PR00162">
    <property type="entry name" value="RIESKE"/>
</dbReference>
<reference evidence="13" key="2">
    <citation type="journal article" date="2021" name="PeerJ">
        <title>Extensive microbial diversity within the chicken gut microbiome revealed by metagenomics and culture.</title>
        <authorList>
            <person name="Gilroy R."/>
            <person name="Ravi A."/>
            <person name="Getino M."/>
            <person name="Pursley I."/>
            <person name="Horton D.L."/>
            <person name="Alikhan N.F."/>
            <person name="Baker D."/>
            <person name="Gharbi K."/>
            <person name="Hall N."/>
            <person name="Watson M."/>
            <person name="Adriaenssens E.M."/>
            <person name="Foster-Nyarko E."/>
            <person name="Jarju S."/>
            <person name="Secka A."/>
            <person name="Antonio M."/>
            <person name="Oren A."/>
            <person name="Chaudhuri R.R."/>
            <person name="La Ragione R."/>
            <person name="Hildebrand F."/>
            <person name="Pallen M.J."/>
        </authorList>
    </citation>
    <scope>NUCLEOTIDE SEQUENCE</scope>
    <source>
        <strain evidence="13">ChiGjej1B1-24693</strain>
    </source>
</reference>
<evidence type="ECO:0000256" key="1">
    <source>
        <dbReference type="ARBA" id="ARBA00002494"/>
    </source>
</evidence>
<dbReference type="PROSITE" id="PS51318">
    <property type="entry name" value="TAT"/>
    <property type="match status" value="1"/>
</dbReference>
<sequence length="131" mass="13681">MPYDRRTLLFTTSLAVAAVGLSSCRASGPTEPDPSAEALSMPLAEVPVGGGVILTDDPYVVTQPTAGEVKAFSNVCTHQHCPLSRVDGSEIICDCHGSRFSITDGSVTNGPARDPLPSYPARVEGDTVHVN</sequence>
<comment type="caution">
    <text evidence="13">The sequence shown here is derived from an EMBL/GenBank/DDBJ whole genome shotgun (WGS) entry which is preliminary data.</text>
</comment>